<gene>
    <name evidence="1" type="ORF">KXQ929_LOCUS43864</name>
</gene>
<feature type="non-terminal residue" evidence="1">
    <location>
        <position position="1"/>
    </location>
</feature>
<evidence type="ECO:0000313" key="1">
    <source>
        <dbReference type="EMBL" id="CAF4270535.1"/>
    </source>
</evidence>
<dbReference type="AlphaFoldDB" id="A0A820FV82"/>
<comment type="caution">
    <text evidence="1">The sequence shown here is derived from an EMBL/GenBank/DDBJ whole genome shotgun (WGS) entry which is preliminary data.</text>
</comment>
<proteinExistence type="predicted"/>
<evidence type="ECO:0000313" key="2">
    <source>
        <dbReference type="Proteomes" id="UP000663868"/>
    </source>
</evidence>
<protein>
    <submittedName>
        <fullName evidence="1">Uncharacterized protein</fullName>
    </submittedName>
</protein>
<dbReference type="Proteomes" id="UP000663868">
    <property type="component" value="Unassembled WGS sequence"/>
</dbReference>
<dbReference type="EMBL" id="CAJOBB010012053">
    <property type="protein sequence ID" value="CAF4270535.1"/>
    <property type="molecule type" value="Genomic_DNA"/>
</dbReference>
<organism evidence="1 2">
    <name type="scientific">Adineta steineri</name>
    <dbReference type="NCBI Taxonomy" id="433720"/>
    <lineage>
        <taxon>Eukaryota</taxon>
        <taxon>Metazoa</taxon>
        <taxon>Spiralia</taxon>
        <taxon>Gnathifera</taxon>
        <taxon>Rotifera</taxon>
        <taxon>Eurotatoria</taxon>
        <taxon>Bdelloidea</taxon>
        <taxon>Adinetida</taxon>
        <taxon>Adinetidae</taxon>
        <taxon>Adineta</taxon>
    </lineage>
</organism>
<reference evidence="1" key="1">
    <citation type="submission" date="2021-02" db="EMBL/GenBank/DDBJ databases">
        <authorList>
            <person name="Nowell W R."/>
        </authorList>
    </citation>
    <scope>NUCLEOTIDE SEQUENCE</scope>
</reference>
<name>A0A820FV82_9BILA</name>
<sequence>HRTTPDAASSPNTLPPAKTIALTIFTVLIGSRRSVSRVPGADPRTSTPPTHVVLHSMTVHPVARSDFEL</sequence>
<accession>A0A820FV82</accession>